<comment type="caution">
    <text evidence="3">The sequence shown here is derived from an EMBL/GenBank/DDBJ whole genome shotgun (WGS) entry which is preliminary data.</text>
</comment>
<feature type="signal peptide" evidence="2">
    <location>
        <begin position="1"/>
        <end position="19"/>
    </location>
</feature>
<accession>A0ABY0M2C6</accession>
<keyword evidence="4" id="KW-1185">Reference proteome</keyword>
<evidence type="ECO:0000313" key="3">
    <source>
        <dbReference type="EMBL" id="SCY78629.1"/>
    </source>
</evidence>
<keyword evidence="2" id="KW-0732">Signal</keyword>
<evidence type="ECO:0000256" key="2">
    <source>
        <dbReference type="SAM" id="SignalP"/>
    </source>
</evidence>
<dbReference type="Proteomes" id="UP000199307">
    <property type="component" value="Unassembled WGS sequence"/>
</dbReference>
<gene>
    <name evidence="3" type="ORF">SAMN02927916_3380</name>
</gene>
<reference evidence="3 4" key="1">
    <citation type="submission" date="2016-10" db="EMBL/GenBank/DDBJ databases">
        <authorList>
            <person name="Varghese N."/>
            <person name="Submissions S."/>
        </authorList>
    </citation>
    <scope>NUCLEOTIDE SEQUENCE [LARGE SCALE GENOMIC DNA]</scope>
    <source>
        <strain evidence="3 4">CGMCC 1.6859</strain>
    </source>
</reference>
<feature type="chain" id="PRO_5046760008" description="Peptidase S74 domain-containing protein" evidence="2">
    <location>
        <begin position="20"/>
        <end position="361"/>
    </location>
</feature>
<proteinExistence type="predicted"/>
<dbReference type="EMBL" id="FMVC01000005">
    <property type="protein sequence ID" value="SCY78629.1"/>
    <property type="molecule type" value="Genomic_DNA"/>
</dbReference>
<organism evidence="3 4">
    <name type="scientific">Flavobacterium anhuiense</name>
    <dbReference type="NCBI Taxonomy" id="459526"/>
    <lineage>
        <taxon>Bacteria</taxon>
        <taxon>Pseudomonadati</taxon>
        <taxon>Bacteroidota</taxon>
        <taxon>Flavobacteriia</taxon>
        <taxon>Flavobacteriales</taxon>
        <taxon>Flavobacteriaceae</taxon>
        <taxon>Flavobacterium</taxon>
    </lineage>
</organism>
<protein>
    <recommendedName>
        <fullName evidence="5">Peptidase S74 domain-containing protein</fullName>
    </recommendedName>
</protein>
<dbReference type="RefSeq" id="WP_091134210.1">
    <property type="nucleotide sequence ID" value="NZ_FMVC01000005.1"/>
</dbReference>
<feature type="coiled-coil region" evidence="1">
    <location>
        <begin position="328"/>
        <end position="355"/>
    </location>
</feature>
<sequence>MKNKLVLVTAIIFSISVKAQLYVPNGQIEGSSVNNNVGIGTQTPVAKLSVQAGPNGYPTPLKAISIWGPNSPANANSAQDLSWDFAAAGSSAIRSYRGSNFDTYMQFLTNSDFGGNAPQIRMHISQNGNIGIGNTNPAVKLDVYGTISSYEPTALGATINSFQLISQRSGNVGENTIINRLWTYRDGSLNNWYASRLHDGISVDNSFQTPNIDTKTWWERDPLDNIQSWGNNAETYLTINKGNIGIGTQNPDTKLAVKGTIHSNEIKVDLNVPAPDYVFENDYQLKSLEEVENYIIKNKHLPEIPSAKEFEKNGINVSEMNMALLKKIEELTLYVIEQNKRLDKVEKENIELKREINSSKK</sequence>
<evidence type="ECO:0000313" key="4">
    <source>
        <dbReference type="Proteomes" id="UP000199307"/>
    </source>
</evidence>
<evidence type="ECO:0008006" key="5">
    <source>
        <dbReference type="Google" id="ProtNLM"/>
    </source>
</evidence>
<name>A0ABY0M2C6_9FLAO</name>
<keyword evidence="1" id="KW-0175">Coiled coil</keyword>
<evidence type="ECO:0000256" key="1">
    <source>
        <dbReference type="SAM" id="Coils"/>
    </source>
</evidence>